<accession>A0A2B7ZEH3</accession>
<dbReference type="AlphaFoldDB" id="A0A2B7ZEH3"/>
<protein>
    <submittedName>
        <fullName evidence="1">Uncharacterized protein</fullName>
    </submittedName>
</protein>
<dbReference type="EMBL" id="PDND01000107">
    <property type="protein sequence ID" value="PGH31995.1"/>
    <property type="molecule type" value="Genomic_DNA"/>
</dbReference>
<evidence type="ECO:0000313" key="2">
    <source>
        <dbReference type="Proteomes" id="UP000226031"/>
    </source>
</evidence>
<gene>
    <name evidence="1" type="ORF">GX50_05189</name>
</gene>
<proteinExistence type="predicted"/>
<name>A0A2B7ZEH3_9EURO</name>
<keyword evidence="2" id="KW-1185">Reference proteome</keyword>
<organism evidence="1 2">
    <name type="scientific">[Emmonsia] crescens</name>
    <dbReference type="NCBI Taxonomy" id="73230"/>
    <lineage>
        <taxon>Eukaryota</taxon>
        <taxon>Fungi</taxon>
        <taxon>Dikarya</taxon>
        <taxon>Ascomycota</taxon>
        <taxon>Pezizomycotina</taxon>
        <taxon>Eurotiomycetes</taxon>
        <taxon>Eurotiomycetidae</taxon>
        <taxon>Onygenales</taxon>
        <taxon>Ajellomycetaceae</taxon>
        <taxon>Emergomyces</taxon>
    </lineage>
</organism>
<evidence type="ECO:0000313" key="1">
    <source>
        <dbReference type="EMBL" id="PGH31995.1"/>
    </source>
</evidence>
<sequence length="63" mass="6864">MPPALLASSITENDLRSFRDDYALTFMEAGASTGGSVPWVALGTVDVKMLRTVFKLTQSMVLR</sequence>
<dbReference type="Proteomes" id="UP000226031">
    <property type="component" value="Unassembled WGS sequence"/>
</dbReference>
<reference evidence="1 2" key="1">
    <citation type="submission" date="2017-10" db="EMBL/GenBank/DDBJ databases">
        <title>Comparative genomics in systemic dimorphic fungi from Ajellomycetaceae.</title>
        <authorList>
            <person name="Munoz J.F."/>
            <person name="Mcewen J.G."/>
            <person name="Clay O.K."/>
            <person name="Cuomo C.A."/>
        </authorList>
    </citation>
    <scope>NUCLEOTIDE SEQUENCE [LARGE SCALE GENOMIC DNA]</scope>
    <source>
        <strain evidence="1 2">UAMH4076</strain>
    </source>
</reference>
<comment type="caution">
    <text evidence="1">The sequence shown here is derived from an EMBL/GenBank/DDBJ whole genome shotgun (WGS) entry which is preliminary data.</text>
</comment>